<dbReference type="Proteomes" id="UP000288892">
    <property type="component" value="Unassembled WGS sequence"/>
</dbReference>
<proteinExistence type="predicted"/>
<sequence length="80" mass="9102">MKKQYVTGKNYDLGDGEAGRILAMTLRNKIIPLGNLGGGTRLKGLLILLFSHSLGRIIFPRIIPFEHKINRLYLLLKRKK</sequence>
<accession>A0A444JDH3</accession>
<keyword evidence="2" id="KW-1185">Reference proteome</keyword>
<reference evidence="1 2" key="1">
    <citation type="submission" date="2017-01" db="EMBL/GenBank/DDBJ databases">
        <title>The cable genome- insights into the physiology and evolution of filamentous bacteria capable of sulfide oxidation via long distance electron transfer.</title>
        <authorList>
            <person name="Schreiber L."/>
            <person name="Bjerg J.T."/>
            <person name="Boggild A."/>
            <person name="Van De Vossenberg J."/>
            <person name="Meysman F."/>
            <person name="Nielsen L.P."/>
            <person name="Schramm A."/>
            <person name="Kjeldsen K.U."/>
        </authorList>
    </citation>
    <scope>NUCLEOTIDE SEQUENCE [LARGE SCALE GENOMIC DNA]</scope>
    <source>
        <strain evidence="1">A5</strain>
    </source>
</reference>
<dbReference type="AlphaFoldDB" id="A0A444JDH3"/>
<dbReference type="EMBL" id="MTKS01000197">
    <property type="protein sequence ID" value="RWX51160.1"/>
    <property type="molecule type" value="Genomic_DNA"/>
</dbReference>
<organism evidence="1 2">
    <name type="scientific">Candidatus Electrothrix marina</name>
    <dbReference type="NCBI Taxonomy" id="1859130"/>
    <lineage>
        <taxon>Bacteria</taxon>
        <taxon>Pseudomonadati</taxon>
        <taxon>Thermodesulfobacteriota</taxon>
        <taxon>Desulfobulbia</taxon>
        <taxon>Desulfobulbales</taxon>
        <taxon>Desulfobulbaceae</taxon>
        <taxon>Candidatus Electrothrix</taxon>
    </lineage>
</organism>
<protein>
    <submittedName>
        <fullName evidence="1">Uncharacterized protein</fullName>
    </submittedName>
</protein>
<comment type="caution">
    <text evidence="1">The sequence shown here is derived from an EMBL/GenBank/DDBJ whole genome shotgun (WGS) entry which is preliminary data.</text>
</comment>
<name>A0A444JDH3_9BACT</name>
<gene>
    <name evidence="1" type="ORF">VU01_11974</name>
</gene>
<evidence type="ECO:0000313" key="2">
    <source>
        <dbReference type="Proteomes" id="UP000288892"/>
    </source>
</evidence>
<evidence type="ECO:0000313" key="1">
    <source>
        <dbReference type="EMBL" id="RWX51160.1"/>
    </source>
</evidence>